<dbReference type="InterPro" id="IPR003439">
    <property type="entry name" value="ABC_transporter-like_ATP-bd"/>
</dbReference>
<feature type="domain" description="ABC transporter" evidence="3">
    <location>
        <begin position="270"/>
        <end position="496"/>
    </location>
</feature>
<dbReference type="Gene3D" id="3.40.50.300">
    <property type="entry name" value="P-loop containing nucleotide triphosphate hydrolases"/>
    <property type="match status" value="2"/>
</dbReference>
<dbReference type="SUPFAM" id="SSF52540">
    <property type="entry name" value="P-loop containing nucleoside triphosphate hydrolases"/>
    <property type="match status" value="2"/>
</dbReference>
<evidence type="ECO:0000256" key="2">
    <source>
        <dbReference type="ARBA" id="ARBA00022840"/>
    </source>
</evidence>
<dbReference type="GO" id="GO:0005524">
    <property type="term" value="F:ATP binding"/>
    <property type="evidence" value="ECO:0007669"/>
    <property type="project" value="UniProtKB-KW"/>
</dbReference>
<dbReference type="PANTHER" id="PTHR24220">
    <property type="entry name" value="IMPORT ATP-BINDING PROTEIN"/>
    <property type="match status" value="1"/>
</dbReference>
<dbReference type="PANTHER" id="PTHR24220:SF685">
    <property type="entry name" value="ABC TRANSPORTER RELATED"/>
    <property type="match status" value="1"/>
</dbReference>
<keyword evidence="2 4" id="KW-0067">ATP-binding</keyword>
<dbReference type="InterPro" id="IPR003593">
    <property type="entry name" value="AAA+_ATPase"/>
</dbReference>
<keyword evidence="1" id="KW-0547">Nucleotide-binding</keyword>
<dbReference type="PROSITE" id="PS50893">
    <property type="entry name" value="ABC_TRANSPORTER_2"/>
    <property type="match status" value="2"/>
</dbReference>
<dbReference type="Pfam" id="PF00005">
    <property type="entry name" value="ABC_tran"/>
    <property type="match status" value="2"/>
</dbReference>
<dbReference type="InterPro" id="IPR027417">
    <property type="entry name" value="P-loop_NTPase"/>
</dbReference>
<evidence type="ECO:0000259" key="3">
    <source>
        <dbReference type="PROSITE" id="PS50893"/>
    </source>
</evidence>
<keyword evidence="5" id="KW-1185">Reference proteome</keyword>
<dbReference type="Proteomes" id="UP000029910">
    <property type="component" value="Chromosome"/>
</dbReference>
<name>A0ABM5RRD5_9CORY</name>
<protein>
    <submittedName>
        <fullName evidence="4">Oligopeptide transport ATP-binding protein</fullName>
    </submittedName>
</protein>
<dbReference type="InterPro" id="IPR017871">
    <property type="entry name" value="ABC_transporter-like_CS"/>
</dbReference>
<sequence length="496" mass="51188">MTTPSNGPLIRADIAVTLGASELVPATSVCAQAGSITALVGPSGCGKTTLLLALIGETPAGSVVTGTLSVCGVDPTGLSAAERARFRREEVAFVGQDPGAELPPLMTIHAMLTELAPTADVPELLCSVGLPAETAAKRLHQLSGGQQRRVALARALSRKPRVIALDEPFAGLDPVTAKTIASLLRSVADSGVAIIITGHRLGVFRDLLDAHVYVGDKGAGDAGVAAGGVIGDVAGAAGGATADAVGDAAQTLRGESAAGMALQEEPSLCLRASGLSYATDEGTTLFSDLSFTVVPGRILAIMGASGSGKSTLLRCLVGSNLQGRGTVECSGIHREASTPWPRSHAKKLQIIPQDPASTLNPKMRAVDAVARAVRDATTQKRWLGRAGKRRMIGRKEATQQAIELLERVGISRELAYRLPSGLSGGQRQRVAIARALATQPAVLLCDEITSALDPESAARVMAVLHDLCRSGIGVVFVTHDEQLVAEHCGENSRGFL</sequence>
<gene>
    <name evidence="4" type="primary">oppD</name>
    <name evidence="4" type="ORF">CulFRC11_0673</name>
</gene>
<proteinExistence type="predicted"/>
<dbReference type="SMART" id="SM00382">
    <property type="entry name" value="AAA"/>
    <property type="match status" value="2"/>
</dbReference>
<feature type="domain" description="ABC transporter" evidence="3">
    <location>
        <begin position="9"/>
        <end position="242"/>
    </location>
</feature>
<accession>A0ABM5RRD5</accession>
<reference evidence="4 5" key="1">
    <citation type="journal article" date="2015" name="Genome Announc.">
        <title>Genome Sequence of Corynebacterium ulcerans Strain FRC11.</title>
        <authorList>
            <person name="Benevides Lde J."/>
            <person name="Viana M.V."/>
            <person name="Mariano D.C."/>
            <person name="Rocha Fde S."/>
            <person name="Bagano P.C."/>
            <person name="Folador E.L."/>
            <person name="Pereira F.L."/>
            <person name="Dorella F.A."/>
            <person name="Leal C.A."/>
            <person name="Carvalho A.F."/>
            <person name="Soares Sde C."/>
            <person name="Carneiro A."/>
            <person name="Ramos R."/>
            <person name="Badell-Ocando E."/>
            <person name="Guiso N."/>
            <person name="Silva A."/>
            <person name="Figueiredo H."/>
            <person name="Azevedo V."/>
            <person name="Guimaraes L.C."/>
        </authorList>
    </citation>
    <scope>NUCLEOTIDE SEQUENCE [LARGE SCALE GENOMIC DNA]</scope>
    <source>
        <strain evidence="5">FRC0011</strain>
    </source>
</reference>
<dbReference type="RefSeq" id="WP_038620420.1">
    <property type="nucleotide sequence ID" value="NZ_CP009622.1"/>
</dbReference>
<organism evidence="4 5">
    <name type="scientific">Corynebacterium ramonii</name>
    <dbReference type="NCBI Taxonomy" id="3026968"/>
    <lineage>
        <taxon>Bacteria</taxon>
        <taxon>Bacillati</taxon>
        <taxon>Actinomycetota</taxon>
        <taxon>Actinomycetes</taxon>
        <taxon>Mycobacteriales</taxon>
        <taxon>Corynebacteriaceae</taxon>
        <taxon>Corynebacterium</taxon>
    </lineage>
</organism>
<evidence type="ECO:0000256" key="1">
    <source>
        <dbReference type="ARBA" id="ARBA00022741"/>
    </source>
</evidence>
<evidence type="ECO:0000313" key="4">
    <source>
        <dbReference type="EMBL" id="AIU32262.1"/>
    </source>
</evidence>
<dbReference type="PROSITE" id="PS00211">
    <property type="entry name" value="ABC_TRANSPORTER_1"/>
    <property type="match status" value="2"/>
</dbReference>
<dbReference type="InterPro" id="IPR015854">
    <property type="entry name" value="ABC_transpr_LolD-like"/>
</dbReference>
<dbReference type="EMBL" id="CP009622">
    <property type="protein sequence ID" value="AIU32262.1"/>
    <property type="molecule type" value="Genomic_DNA"/>
</dbReference>
<evidence type="ECO:0000313" key="5">
    <source>
        <dbReference type="Proteomes" id="UP000029910"/>
    </source>
</evidence>